<evidence type="ECO:0000313" key="4">
    <source>
        <dbReference type="Proteomes" id="UP000272025"/>
    </source>
</evidence>
<protein>
    <recommendedName>
        <fullName evidence="2">NACHT domain-containing protein</fullName>
    </recommendedName>
</protein>
<dbReference type="Pfam" id="PF24883">
    <property type="entry name" value="NPHP3_N"/>
    <property type="match status" value="1"/>
</dbReference>
<proteinExistence type="predicted"/>
<dbReference type="RefSeq" id="XP_028463528.1">
    <property type="nucleotide sequence ID" value="XM_028615268.1"/>
</dbReference>
<dbReference type="Proteomes" id="UP000272025">
    <property type="component" value="Unassembled WGS sequence"/>
</dbReference>
<accession>A0A3N2PMG3</accession>
<sequence>MVAAIQHQVMRQEKTRQDEKDKECLNDLYETDPRHDKTRIQDMKGGLIRDSYCWILDNPSFREWRIDLYSGLLWIKGDPGKGKTMLLCGVIDELEKDPANRLSYFFCQATEQKLNNATAVLRGLIYSLVRQHPSLISRVHKEHDGGGKRQRFEGPNAWEVMSKMLTDMLLDDSAPDGVILIVDALDECETGRSQLLNFIVRMLSSSRAKWAISSRNGRTSRRSWTAPHEKSRYGSNLIKTSSPTLFAFTSDIKSTN</sequence>
<dbReference type="InterPro" id="IPR027417">
    <property type="entry name" value="P-loop_NTPase"/>
</dbReference>
<keyword evidence="1" id="KW-0677">Repeat</keyword>
<evidence type="ECO:0000259" key="2">
    <source>
        <dbReference type="PROSITE" id="PS50837"/>
    </source>
</evidence>
<dbReference type="InterPro" id="IPR007111">
    <property type="entry name" value="NACHT_NTPase"/>
</dbReference>
<dbReference type="PROSITE" id="PS50837">
    <property type="entry name" value="NACHT"/>
    <property type="match status" value="1"/>
</dbReference>
<dbReference type="PANTHER" id="PTHR10039">
    <property type="entry name" value="AMELOGENIN"/>
    <property type="match status" value="1"/>
</dbReference>
<gene>
    <name evidence="3" type="ORF">SODALDRAFT_393453</name>
</gene>
<reference evidence="3 4" key="1">
    <citation type="journal article" date="2018" name="Mol. Ecol.">
        <title>The obligate alkalophilic soda-lake fungus Sodiomyces alkalinus has shifted to a protein diet.</title>
        <authorList>
            <person name="Grum-Grzhimaylo A.A."/>
            <person name="Falkoski D.L."/>
            <person name="van den Heuvel J."/>
            <person name="Valero-Jimenez C.A."/>
            <person name="Min B."/>
            <person name="Choi I.G."/>
            <person name="Lipzen A."/>
            <person name="Daum C.G."/>
            <person name="Aanen D.K."/>
            <person name="Tsang A."/>
            <person name="Henrissat B."/>
            <person name="Bilanenko E.N."/>
            <person name="de Vries R.P."/>
            <person name="van Kan J.A.L."/>
            <person name="Grigoriev I.V."/>
            <person name="Debets A.J.M."/>
        </authorList>
    </citation>
    <scope>NUCLEOTIDE SEQUENCE [LARGE SCALE GENOMIC DNA]</scope>
    <source>
        <strain evidence="3 4">F11</strain>
    </source>
</reference>
<evidence type="ECO:0000256" key="1">
    <source>
        <dbReference type="ARBA" id="ARBA00022737"/>
    </source>
</evidence>
<dbReference type="EMBL" id="ML119060">
    <property type="protein sequence ID" value="ROT35722.1"/>
    <property type="molecule type" value="Genomic_DNA"/>
</dbReference>
<name>A0A3N2PMG3_SODAK</name>
<dbReference type="SUPFAM" id="SSF52540">
    <property type="entry name" value="P-loop containing nucleoside triphosphate hydrolases"/>
    <property type="match status" value="1"/>
</dbReference>
<evidence type="ECO:0000313" key="3">
    <source>
        <dbReference type="EMBL" id="ROT35722.1"/>
    </source>
</evidence>
<feature type="domain" description="NACHT" evidence="2">
    <location>
        <begin position="71"/>
        <end position="215"/>
    </location>
</feature>
<keyword evidence="4" id="KW-1185">Reference proteome</keyword>
<dbReference type="OrthoDB" id="538223at2759"/>
<dbReference type="InterPro" id="IPR056884">
    <property type="entry name" value="NPHP3-like_N"/>
</dbReference>
<dbReference type="Gene3D" id="3.40.50.300">
    <property type="entry name" value="P-loop containing nucleotide triphosphate hydrolases"/>
    <property type="match status" value="1"/>
</dbReference>
<dbReference type="GeneID" id="39583745"/>
<dbReference type="STRING" id="1314773.A0A3N2PMG3"/>
<dbReference type="AlphaFoldDB" id="A0A3N2PMG3"/>
<organism evidence="3 4">
    <name type="scientific">Sodiomyces alkalinus (strain CBS 110278 / VKM F-3762 / F11)</name>
    <name type="common">Alkaliphilic filamentous fungus</name>
    <dbReference type="NCBI Taxonomy" id="1314773"/>
    <lineage>
        <taxon>Eukaryota</taxon>
        <taxon>Fungi</taxon>
        <taxon>Dikarya</taxon>
        <taxon>Ascomycota</taxon>
        <taxon>Pezizomycotina</taxon>
        <taxon>Sordariomycetes</taxon>
        <taxon>Hypocreomycetidae</taxon>
        <taxon>Glomerellales</taxon>
        <taxon>Plectosphaerellaceae</taxon>
        <taxon>Sodiomyces</taxon>
    </lineage>
</organism>